<dbReference type="PANTHER" id="PTHR31157">
    <property type="entry name" value="SCP DOMAIN-CONTAINING PROTEIN"/>
    <property type="match status" value="1"/>
</dbReference>
<organism evidence="4 5">
    <name type="scientific">Deinococcus aerolatus</name>
    <dbReference type="NCBI Taxonomy" id="522487"/>
    <lineage>
        <taxon>Bacteria</taxon>
        <taxon>Thermotogati</taxon>
        <taxon>Deinococcota</taxon>
        <taxon>Deinococci</taxon>
        <taxon>Deinococcales</taxon>
        <taxon>Deinococcaceae</taxon>
        <taxon>Deinococcus</taxon>
    </lineage>
</organism>
<gene>
    <name evidence="4" type="ORF">GCM10010840_19610</name>
</gene>
<dbReference type="Pfam" id="PF00188">
    <property type="entry name" value="CAP"/>
    <property type="match status" value="1"/>
</dbReference>
<evidence type="ECO:0000256" key="1">
    <source>
        <dbReference type="SAM" id="MobiDB-lite"/>
    </source>
</evidence>
<dbReference type="Gene3D" id="3.40.33.10">
    <property type="entry name" value="CAP"/>
    <property type="match status" value="1"/>
</dbReference>
<dbReference type="Gene3D" id="2.60.40.1080">
    <property type="match status" value="1"/>
</dbReference>
<feature type="region of interest" description="Disordered" evidence="1">
    <location>
        <begin position="135"/>
        <end position="156"/>
    </location>
</feature>
<dbReference type="EMBL" id="BMOL01000008">
    <property type="protein sequence ID" value="GGL81915.1"/>
    <property type="molecule type" value="Genomic_DNA"/>
</dbReference>
<feature type="chain" id="PRO_5046730865" description="BIG2 domain-containing protein" evidence="2">
    <location>
        <begin position="26"/>
        <end position="290"/>
    </location>
</feature>
<dbReference type="InterPro" id="IPR014044">
    <property type="entry name" value="CAP_dom"/>
</dbReference>
<dbReference type="Proteomes" id="UP000639973">
    <property type="component" value="Unassembled WGS sequence"/>
</dbReference>
<dbReference type="SUPFAM" id="SSF55797">
    <property type="entry name" value="PR-1-like"/>
    <property type="match status" value="1"/>
</dbReference>
<dbReference type="SMART" id="SM00635">
    <property type="entry name" value="BID_2"/>
    <property type="match status" value="1"/>
</dbReference>
<evidence type="ECO:0000313" key="5">
    <source>
        <dbReference type="Proteomes" id="UP000639973"/>
    </source>
</evidence>
<dbReference type="CDD" id="cd05379">
    <property type="entry name" value="CAP_bacterial"/>
    <property type="match status" value="1"/>
</dbReference>
<dbReference type="InterPro" id="IPR008964">
    <property type="entry name" value="Invasin/intimin_cell_adhesion"/>
</dbReference>
<dbReference type="InterPro" id="IPR003343">
    <property type="entry name" value="Big_2"/>
</dbReference>
<dbReference type="SUPFAM" id="SSF49373">
    <property type="entry name" value="Invasin/intimin cell-adhesion fragments"/>
    <property type="match status" value="1"/>
</dbReference>
<dbReference type="PANTHER" id="PTHR31157:SF1">
    <property type="entry name" value="SCP DOMAIN-CONTAINING PROTEIN"/>
    <property type="match status" value="1"/>
</dbReference>
<feature type="domain" description="BIG2" evidence="3">
    <location>
        <begin position="50"/>
        <end position="125"/>
    </location>
</feature>
<comment type="caution">
    <text evidence="4">The sequence shown here is derived from an EMBL/GenBank/DDBJ whole genome shotgun (WGS) entry which is preliminary data.</text>
</comment>
<feature type="signal peptide" evidence="2">
    <location>
        <begin position="1"/>
        <end position="25"/>
    </location>
</feature>
<sequence>MTDVPFSLKRSSGLAALTLSVILSACGTAPAPQDLASAPNASSGAVAGDVLSAQAISGALSLTAGQTQQINIYVGGQPAQPGQLRWTTSNAAVATVTQTGLVKAVAAGSAVVRTTLVSNPSAFLDFSVTVAAASAPAPAPTPTPTPTPPAPPASGDTAQQVLQLVNAARAQARNCGAASFAAAPAVTLNAQLGQAAQGHASDMAAQNYFSHTSKDGRTFVQRIQATGYAYRTIGENIAAGQSTPQQVVAGWLQSEGHCRNIMNPSFRELGVGYAKGGSYAHYWVQDFGAR</sequence>
<accession>A0ABQ2GA40</accession>
<proteinExistence type="predicted"/>
<protein>
    <recommendedName>
        <fullName evidence="3">BIG2 domain-containing protein</fullName>
    </recommendedName>
</protein>
<keyword evidence="2" id="KW-0732">Signal</keyword>
<reference evidence="5" key="1">
    <citation type="journal article" date="2019" name="Int. J. Syst. Evol. Microbiol.">
        <title>The Global Catalogue of Microorganisms (GCM) 10K type strain sequencing project: providing services to taxonomists for standard genome sequencing and annotation.</title>
        <authorList>
            <consortium name="The Broad Institute Genomics Platform"/>
            <consortium name="The Broad Institute Genome Sequencing Center for Infectious Disease"/>
            <person name="Wu L."/>
            <person name="Ma J."/>
        </authorList>
    </citation>
    <scope>NUCLEOTIDE SEQUENCE [LARGE SCALE GENOMIC DNA]</scope>
    <source>
        <strain evidence="5">JCM 15442</strain>
    </source>
</reference>
<dbReference type="Pfam" id="PF02368">
    <property type="entry name" value="Big_2"/>
    <property type="match status" value="1"/>
</dbReference>
<dbReference type="InterPro" id="IPR035940">
    <property type="entry name" value="CAP_sf"/>
</dbReference>
<feature type="compositionally biased region" description="Pro residues" evidence="1">
    <location>
        <begin position="137"/>
        <end position="152"/>
    </location>
</feature>
<evidence type="ECO:0000313" key="4">
    <source>
        <dbReference type="EMBL" id="GGL81915.1"/>
    </source>
</evidence>
<name>A0ABQ2GA40_9DEIO</name>
<keyword evidence="5" id="KW-1185">Reference proteome</keyword>
<evidence type="ECO:0000259" key="3">
    <source>
        <dbReference type="SMART" id="SM00635"/>
    </source>
</evidence>
<evidence type="ECO:0000256" key="2">
    <source>
        <dbReference type="SAM" id="SignalP"/>
    </source>
</evidence>